<sequence length="515" mass="60054">MSFVYQYTGKLFDTAASKKALDSITNERNQKNKNDFGSKKSNDLNILNSKSNEKYEKQWKKKDDSPNKNVLSLHISAYEYSFEAKNGQRLWNSGNNGIYGSTSHNPFEFPRQQSDKVPAPQVSEFKASQTLLNPNRFSITMAQFNDKRYEVFKSQNTAEGYFDVTFDLEGKFVHAHKYMLSSVSEVLKRMVSDTWNKGETIKIEKNSYNDFYEFLTFLYSGNCKLNDENIFSMIDLSEFYHVKSLQHRCDEYLSQNDYTNENVLTYIEVLSNYSLPMFKKAFAKSMKYLSFIEYESFMQLSKETVMKIVMFEDRIALEEKLFEKIYEWAEKQAKNKQSESNEETLNLNDAIKAELTEILPFIKFKNMNLGFLIDFVVDKGFLFSYKELSEILNVAKAKENFVKVKVTNENGKSIGGMLSKNFDFIYFIKSLKSQPCENSSPPCWAYWNEKQIKASSVPDQIKKRDGIEWYLFCQDGRIGVVHHSYNFTLKYNLLAEMTPEASDFVITKNCKIEIE</sequence>
<dbReference type="CDD" id="cd18186">
    <property type="entry name" value="BTB_POZ_ZBTB_KLHL-like"/>
    <property type="match status" value="1"/>
</dbReference>
<organism evidence="3 4">
    <name type="scientific">Panagrolaimus davidi</name>
    <dbReference type="NCBI Taxonomy" id="227884"/>
    <lineage>
        <taxon>Eukaryota</taxon>
        <taxon>Metazoa</taxon>
        <taxon>Ecdysozoa</taxon>
        <taxon>Nematoda</taxon>
        <taxon>Chromadorea</taxon>
        <taxon>Rhabditida</taxon>
        <taxon>Tylenchina</taxon>
        <taxon>Panagrolaimomorpha</taxon>
        <taxon>Panagrolaimoidea</taxon>
        <taxon>Panagrolaimidae</taxon>
        <taxon>Panagrolaimus</taxon>
    </lineage>
</organism>
<dbReference type="WBParaSite" id="PDA_v2.g23497.t1">
    <property type="protein sequence ID" value="PDA_v2.g23497.t1"/>
    <property type="gene ID" value="PDA_v2.g23497"/>
</dbReference>
<keyword evidence="3" id="KW-1185">Reference proteome</keyword>
<evidence type="ECO:0000313" key="3">
    <source>
        <dbReference type="Proteomes" id="UP000887578"/>
    </source>
</evidence>
<feature type="compositionally biased region" description="Basic and acidic residues" evidence="1">
    <location>
        <begin position="28"/>
        <end position="42"/>
    </location>
</feature>
<evidence type="ECO:0000259" key="2">
    <source>
        <dbReference type="PROSITE" id="PS50097"/>
    </source>
</evidence>
<proteinExistence type="predicted"/>
<protein>
    <submittedName>
        <fullName evidence="4">BTB domain-containing protein</fullName>
    </submittedName>
</protein>
<evidence type="ECO:0000256" key="1">
    <source>
        <dbReference type="SAM" id="MobiDB-lite"/>
    </source>
</evidence>
<dbReference type="Proteomes" id="UP000887578">
    <property type="component" value="Unplaced"/>
</dbReference>
<dbReference type="AlphaFoldDB" id="A0A914PXF5"/>
<dbReference type="Pfam" id="PF00651">
    <property type="entry name" value="BTB"/>
    <property type="match status" value="1"/>
</dbReference>
<name>A0A914PXF5_9BILA</name>
<dbReference type="Gene3D" id="3.30.710.10">
    <property type="entry name" value="Potassium Channel Kv1.1, Chain A"/>
    <property type="match status" value="1"/>
</dbReference>
<evidence type="ECO:0000313" key="4">
    <source>
        <dbReference type="WBParaSite" id="PDA_v2.g23497.t1"/>
    </source>
</evidence>
<dbReference type="PANTHER" id="PTHR24410:SF23">
    <property type="entry name" value="BTB DOMAIN-CONTAINING PROTEIN-RELATED"/>
    <property type="match status" value="1"/>
</dbReference>
<reference evidence="4" key="1">
    <citation type="submission" date="2022-11" db="UniProtKB">
        <authorList>
            <consortium name="WormBaseParasite"/>
        </authorList>
    </citation>
    <scope>IDENTIFICATION</scope>
</reference>
<dbReference type="Gene3D" id="1.25.40.420">
    <property type="match status" value="1"/>
</dbReference>
<dbReference type="InterPro" id="IPR011333">
    <property type="entry name" value="SKP1/BTB/POZ_sf"/>
</dbReference>
<feature type="region of interest" description="Disordered" evidence="1">
    <location>
        <begin position="26"/>
        <end position="45"/>
    </location>
</feature>
<feature type="domain" description="BTB" evidence="2">
    <location>
        <begin position="162"/>
        <end position="227"/>
    </location>
</feature>
<dbReference type="PROSITE" id="PS50097">
    <property type="entry name" value="BTB"/>
    <property type="match status" value="1"/>
</dbReference>
<dbReference type="SUPFAM" id="SSF54695">
    <property type="entry name" value="POZ domain"/>
    <property type="match status" value="1"/>
</dbReference>
<accession>A0A914PXF5</accession>
<dbReference type="InterPro" id="IPR000210">
    <property type="entry name" value="BTB/POZ_dom"/>
</dbReference>
<dbReference type="InterPro" id="IPR051481">
    <property type="entry name" value="BTB-POZ/Galectin-3-binding"/>
</dbReference>
<dbReference type="SMART" id="SM00225">
    <property type="entry name" value="BTB"/>
    <property type="match status" value="1"/>
</dbReference>
<dbReference type="PANTHER" id="PTHR24410">
    <property type="entry name" value="HL07962P-RELATED"/>
    <property type="match status" value="1"/>
</dbReference>